<reference evidence="4 5" key="1">
    <citation type="submission" date="2018-12" db="EMBL/GenBank/DDBJ databases">
        <title>Draft genome sequence of Embleya hyalina NBRC 13850T.</title>
        <authorList>
            <person name="Komaki H."/>
            <person name="Hosoyama A."/>
            <person name="Kimura A."/>
            <person name="Ichikawa N."/>
            <person name="Tamura T."/>
        </authorList>
    </citation>
    <scope>NUCLEOTIDE SEQUENCE [LARGE SCALE GENOMIC DNA]</scope>
    <source>
        <strain evidence="4 5">NBRC 13850</strain>
    </source>
</reference>
<feature type="domain" description="D-isomer specific 2-hydroxyacid dehydrogenase NAD-binding" evidence="3">
    <location>
        <begin position="115"/>
        <end position="286"/>
    </location>
</feature>
<dbReference type="SUPFAM" id="SSF52283">
    <property type="entry name" value="Formate/glycerate dehydrogenase catalytic domain-like"/>
    <property type="match status" value="1"/>
</dbReference>
<comment type="caution">
    <text evidence="4">The sequence shown here is derived from an EMBL/GenBank/DDBJ whole genome shotgun (WGS) entry which is preliminary data.</text>
</comment>
<dbReference type="Proteomes" id="UP000286931">
    <property type="component" value="Unassembled WGS sequence"/>
</dbReference>
<dbReference type="GO" id="GO:0016618">
    <property type="term" value="F:hydroxypyruvate reductase [NAD(P)H] activity"/>
    <property type="evidence" value="ECO:0007669"/>
    <property type="project" value="TreeGrafter"/>
</dbReference>
<evidence type="ECO:0000256" key="1">
    <source>
        <dbReference type="ARBA" id="ARBA00023002"/>
    </source>
</evidence>
<sequence>MVSDGRIWVPYSLEQLAPIPAALSGAGGADGSGSRIDVYDGADGPVPDTAAEVELYVLPYTFAPHTLERIADMPRLRMIQTLTAGYEHVLPYLPPGVLLCNGRGIHETSTAELALALTLAALRDIPGFVRGQDAGEWRFGFYPALADKRVLILGYGAIGEAVDRRLQGFEVDVVRVARTPRDGVHGPVRAMSELPDLLPHTDVIILTVPLTEDTRGLVDADFLARLPDGALVVNVARGPVVDTGALLAEVRSGRLRAALDVTDPEPLPADHPLRFAPGVLISPHVGGSSSAFLPRALRLIRRQLERWSEGVTPANIVRR</sequence>
<evidence type="ECO:0000256" key="2">
    <source>
        <dbReference type="ARBA" id="ARBA00023027"/>
    </source>
</evidence>
<evidence type="ECO:0000313" key="4">
    <source>
        <dbReference type="EMBL" id="GCE01114.1"/>
    </source>
</evidence>
<keyword evidence="2" id="KW-0520">NAD</keyword>
<keyword evidence="1" id="KW-0560">Oxidoreductase</keyword>
<dbReference type="GO" id="GO:0051287">
    <property type="term" value="F:NAD binding"/>
    <property type="evidence" value="ECO:0007669"/>
    <property type="project" value="InterPro"/>
</dbReference>
<keyword evidence="5" id="KW-1185">Reference proteome</keyword>
<dbReference type="Pfam" id="PF02826">
    <property type="entry name" value="2-Hacid_dh_C"/>
    <property type="match status" value="1"/>
</dbReference>
<dbReference type="OrthoDB" id="4324715at2"/>
<dbReference type="SUPFAM" id="SSF51735">
    <property type="entry name" value="NAD(P)-binding Rossmann-fold domains"/>
    <property type="match status" value="1"/>
</dbReference>
<dbReference type="GO" id="GO:0005829">
    <property type="term" value="C:cytosol"/>
    <property type="evidence" value="ECO:0007669"/>
    <property type="project" value="TreeGrafter"/>
</dbReference>
<evidence type="ECO:0000259" key="3">
    <source>
        <dbReference type="Pfam" id="PF02826"/>
    </source>
</evidence>
<dbReference type="EMBL" id="BIFH01000046">
    <property type="protein sequence ID" value="GCE01114.1"/>
    <property type="molecule type" value="Genomic_DNA"/>
</dbReference>
<dbReference type="FunFam" id="3.40.50.720:FF:000593">
    <property type="entry name" value="Dihydrofolate reductase"/>
    <property type="match status" value="1"/>
</dbReference>
<dbReference type="InterPro" id="IPR029753">
    <property type="entry name" value="D-isomer_DH_CS"/>
</dbReference>
<evidence type="ECO:0000313" key="5">
    <source>
        <dbReference type="Proteomes" id="UP000286931"/>
    </source>
</evidence>
<dbReference type="Gene3D" id="3.40.50.720">
    <property type="entry name" value="NAD(P)-binding Rossmann-like Domain"/>
    <property type="match status" value="2"/>
</dbReference>
<dbReference type="CDD" id="cd12166">
    <property type="entry name" value="2-Hacid_dh_7"/>
    <property type="match status" value="1"/>
</dbReference>
<dbReference type="RefSeq" id="WP_126642788.1">
    <property type="nucleotide sequence ID" value="NZ_BIFH01000046.1"/>
</dbReference>
<gene>
    <name evidence="4" type="ORF">EHYA_08871</name>
</gene>
<protein>
    <submittedName>
        <fullName evidence="4">Dehydrogenase</fullName>
    </submittedName>
</protein>
<proteinExistence type="predicted"/>
<dbReference type="AlphaFoldDB" id="A0A401Z2N3"/>
<dbReference type="InterPro" id="IPR036291">
    <property type="entry name" value="NAD(P)-bd_dom_sf"/>
</dbReference>
<dbReference type="InterPro" id="IPR050223">
    <property type="entry name" value="D-isomer_2-hydroxyacid_DH"/>
</dbReference>
<organism evidence="4 5">
    <name type="scientific">Embleya hyalina</name>
    <dbReference type="NCBI Taxonomy" id="516124"/>
    <lineage>
        <taxon>Bacteria</taxon>
        <taxon>Bacillati</taxon>
        <taxon>Actinomycetota</taxon>
        <taxon>Actinomycetes</taxon>
        <taxon>Kitasatosporales</taxon>
        <taxon>Streptomycetaceae</taxon>
        <taxon>Embleya</taxon>
    </lineage>
</organism>
<dbReference type="GO" id="GO:0030267">
    <property type="term" value="F:glyoxylate reductase (NADPH) activity"/>
    <property type="evidence" value="ECO:0007669"/>
    <property type="project" value="TreeGrafter"/>
</dbReference>
<dbReference type="PANTHER" id="PTHR10996:SF178">
    <property type="entry name" value="2-HYDROXYACID DEHYDROGENASE YGL185C-RELATED"/>
    <property type="match status" value="1"/>
</dbReference>
<accession>A0A401Z2N3</accession>
<dbReference type="PROSITE" id="PS00671">
    <property type="entry name" value="D_2_HYDROXYACID_DH_3"/>
    <property type="match status" value="1"/>
</dbReference>
<dbReference type="InterPro" id="IPR006140">
    <property type="entry name" value="D-isomer_DH_NAD-bd"/>
</dbReference>
<dbReference type="PANTHER" id="PTHR10996">
    <property type="entry name" value="2-HYDROXYACID DEHYDROGENASE-RELATED"/>
    <property type="match status" value="1"/>
</dbReference>
<name>A0A401Z2N3_9ACTN</name>